<dbReference type="InterPro" id="IPR021109">
    <property type="entry name" value="Peptidase_aspartic_dom_sf"/>
</dbReference>
<keyword evidence="2" id="KW-0812">Transmembrane</keyword>
<evidence type="ECO:0008006" key="5">
    <source>
        <dbReference type="Google" id="ProtNLM"/>
    </source>
</evidence>
<evidence type="ECO:0000313" key="3">
    <source>
        <dbReference type="EMBL" id="KAH0820972.1"/>
    </source>
</evidence>
<dbReference type="Pfam" id="PF13650">
    <property type="entry name" value="Asp_protease_2"/>
    <property type="match status" value="1"/>
</dbReference>
<gene>
    <name evidence="3" type="ORF">GEV33_001819</name>
</gene>
<keyword evidence="2" id="KW-0472">Membrane</keyword>
<feature type="region of interest" description="Disordered" evidence="1">
    <location>
        <begin position="666"/>
        <end position="737"/>
    </location>
</feature>
<dbReference type="InterPro" id="IPR001969">
    <property type="entry name" value="Aspartic_peptidase_AS"/>
</dbReference>
<reference evidence="3" key="2">
    <citation type="submission" date="2021-08" db="EMBL/GenBank/DDBJ databases">
        <authorList>
            <person name="Eriksson T."/>
        </authorList>
    </citation>
    <scope>NUCLEOTIDE SEQUENCE</scope>
    <source>
        <strain evidence="3">Stoneville</strain>
        <tissue evidence="3">Whole head</tissue>
    </source>
</reference>
<accession>A0A8J6LJB6</accession>
<evidence type="ECO:0000256" key="1">
    <source>
        <dbReference type="SAM" id="MobiDB-lite"/>
    </source>
</evidence>
<protein>
    <recommendedName>
        <fullName evidence="5">Peptidase A2 domain-containing protein</fullName>
    </recommendedName>
</protein>
<comment type="caution">
    <text evidence="3">The sequence shown here is derived from an EMBL/GenBank/DDBJ whole genome shotgun (WGS) entry which is preliminary data.</text>
</comment>
<dbReference type="Proteomes" id="UP000719412">
    <property type="component" value="Unassembled WGS sequence"/>
</dbReference>
<evidence type="ECO:0000256" key="2">
    <source>
        <dbReference type="SAM" id="Phobius"/>
    </source>
</evidence>
<dbReference type="GO" id="GO:0004190">
    <property type="term" value="F:aspartic-type endopeptidase activity"/>
    <property type="evidence" value="ECO:0007669"/>
    <property type="project" value="InterPro"/>
</dbReference>
<feature type="transmembrane region" description="Helical" evidence="2">
    <location>
        <begin position="483"/>
        <end position="503"/>
    </location>
</feature>
<keyword evidence="4" id="KW-1185">Reference proteome</keyword>
<feature type="region of interest" description="Disordered" evidence="1">
    <location>
        <begin position="528"/>
        <end position="596"/>
    </location>
</feature>
<feature type="compositionally biased region" description="Low complexity" evidence="1">
    <location>
        <begin position="576"/>
        <end position="586"/>
    </location>
</feature>
<dbReference type="GO" id="GO:0006508">
    <property type="term" value="P:proteolysis"/>
    <property type="evidence" value="ECO:0007669"/>
    <property type="project" value="InterPro"/>
</dbReference>
<proteinExistence type="predicted"/>
<keyword evidence="2" id="KW-1133">Transmembrane helix</keyword>
<organism evidence="3 4">
    <name type="scientific">Tenebrio molitor</name>
    <name type="common">Yellow mealworm beetle</name>
    <dbReference type="NCBI Taxonomy" id="7067"/>
    <lineage>
        <taxon>Eukaryota</taxon>
        <taxon>Metazoa</taxon>
        <taxon>Ecdysozoa</taxon>
        <taxon>Arthropoda</taxon>
        <taxon>Hexapoda</taxon>
        <taxon>Insecta</taxon>
        <taxon>Pterygota</taxon>
        <taxon>Neoptera</taxon>
        <taxon>Endopterygota</taxon>
        <taxon>Coleoptera</taxon>
        <taxon>Polyphaga</taxon>
        <taxon>Cucujiformia</taxon>
        <taxon>Tenebrionidae</taxon>
        <taxon>Tenebrio</taxon>
    </lineage>
</organism>
<name>A0A8J6LJB6_TENMO</name>
<dbReference type="EMBL" id="JABDTM020009950">
    <property type="protein sequence ID" value="KAH0820972.1"/>
    <property type="molecule type" value="Genomic_DNA"/>
</dbReference>
<feature type="region of interest" description="Disordered" evidence="1">
    <location>
        <begin position="50"/>
        <end position="73"/>
    </location>
</feature>
<sequence length="883" mass="100368">MRSRFAHRVLTHHPVLLSLRRPERHAFEVSLWRSAVPAWRKLQQDAFPRKAAARQRYRHSGSPLGVPAKSSGDKNSNIRIPLIKVIISTNNTPVRALVDTGSTTNVIKKTLVSSIETLNNGPGYLISASGTLINILGKTVIDVKIGEKMYKIDFLVVETLPRDIILGTPFLVREKATLDFDRRELCLTHSNRVPFELSAHESVVIKQANEKSYFDVNFLGENVISEEDLKDSIFVPSEHFMLTHRCNILPALGKGQVLIQLFIKSLVSNLLQMCQTKRMRPDIVAFNTLETILKNINPCGHPSDIFQAFPNFPKIRRLITPLWGNQTCSIGLTVADLIFPNEKVVTTVFIPRCDPLRENTCFLSEPSGKYMSTIICPKLVMNVATVQILAEHCPLRCQETGQDMSPPWQTITIVTEELIAASERCSCIYLTDAPLFQLMVGAYSHEISEWPSRVPQSPTEPSSLLFGSRSALQETNPASFHPYLLSLLDILLLVIIVTVFWYLRRTITSFERAMYQYVESLGQPEYSEVKEDSWDKDDYPTQQQSQLQSEVEEESWNKDDYPTQQQKSEVQEDDYLTQQQQSQLQSEVEDDSWDMDDYPTDKLPAILLYIEENLMMEFQNGPLNRAQVRAILTNTYSADYLRQAEEKRLDAITKALNRHREDLIKEIQKTRRPIPQFPRASTTQPQVFVPHPDDPVDRTSPLASPTPGSSRTQHSPVPCSSAAPSSNSSGSRYKQFGGLHYGGERRIHRHDPPDVTLYLLFLEGGERINVAVLSFGLSVSQFGTFRWYIANSPNFRSRSPLIKMEKKETPFGGTRWGSKRKLMEEPELKKKILVAITEDGPLCEFYTVKKYVKLDDCRKLMKKLFAYAKDTSRGERKAVEGPP</sequence>
<feature type="compositionally biased region" description="Polar residues" evidence="1">
    <location>
        <begin position="701"/>
        <end position="714"/>
    </location>
</feature>
<feature type="compositionally biased region" description="Basic and acidic residues" evidence="1">
    <location>
        <begin position="528"/>
        <end position="539"/>
    </location>
</feature>
<feature type="compositionally biased region" description="Low complexity" evidence="1">
    <location>
        <begin position="715"/>
        <end position="731"/>
    </location>
</feature>
<reference evidence="3" key="1">
    <citation type="journal article" date="2020" name="J Insects Food Feed">
        <title>The yellow mealworm (Tenebrio molitor) genome: a resource for the emerging insects as food and feed industry.</title>
        <authorList>
            <person name="Eriksson T."/>
            <person name="Andere A."/>
            <person name="Kelstrup H."/>
            <person name="Emery V."/>
            <person name="Picard C."/>
        </authorList>
    </citation>
    <scope>NUCLEOTIDE SEQUENCE</scope>
    <source>
        <strain evidence="3">Stoneville</strain>
        <tissue evidence="3">Whole head</tissue>
    </source>
</reference>
<feature type="compositionally biased region" description="Acidic residues" evidence="1">
    <location>
        <begin position="587"/>
        <end position="596"/>
    </location>
</feature>
<dbReference type="AlphaFoldDB" id="A0A8J6LJB6"/>
<dbReference type="SUPFAM" id="SSF50630">
    <property type="entry name" value="Acid proteases"/>
    <property type="match status" value="1"/>
</dbReference>
<dbReference type="CDD" id="cd00303">
    <property type="entry name" value="retropepsin_like"/>
    <property type="match status" value="1"/>
</dbReference>
<evidence type="ECO:0000313" key="4">
    <source>
        <dbReference type="Proteomes" id="UP000719412"/>
    </source>
</evidence>
<dbReference type="PROSITE" id="PS00141">
    <property type="entry name" value="ASP_PROTEASE"/>
    <property type="match status" value="1"/>
</dbReference>
<dbReference type="Gene3D" id="2.40.70.10">
    <property type="entry name" value="Acid Proteases"/>
    <property type="match status" value="1"/>
</dbReference>